<name>A0ABW0LHV1_9BACI</name>
<dbReference type="Pfam" id="PF14175">
    <property type="entry name" value="YaaC"/>
    <property type="match status" value="1"/>
</dbReference>
<dbReference type="EMBL" id="JBHSMC010000007">
    <property type="protein sequence ID" value="MFC5464512.1"/>
    <property type="molecule type" value="Genomic_DNA"/>
</dbReference>
<accession>A0ABW0LHV1</accession>
<organism evidence="1 2">
    <name type="scientific">Lederbergia graminis</name>
    <dbReference type="NCBI Taxonomy" id="735518"/>
    <lineage>
        <taxon>Bacteria</taxon>
        <taxon>Bacillati</taxon>
        <taxon>Bacillota</taxon>
        <taxon>Bacilli</taxon>
        <taxon>Bacillales</taxon>
        <taxon>Bacillaceae</taxon>
        <taxon>Lederbergia</taxon>
    </lineage>
</organism>
<sequence length="325" mass="38318">MSNVINEWKRINMFQTSETTQHYLKKCYHELMVEDAETKSYENCYPFIYYLEQAESFYEQAKNSPISIKPVLLFYGLIHLIKACILTVDPNYPNSTTVLAHGVSTRKRKKRHYRFIYDEIKVQKNGLCTHFSEQMFHVKHLEGEKYKMIELLSLVVELHDTFMFIGGSSPVIPLIKEHSKWYIPSEIENCYHIGTSRLKSLLDEKSSSEINWLPETNNQRLCFEIENKNIGPPFRHHIDNHLLYLPKNNTTTMILPDLLVHYLILYNLSMISRYETEWWIDLIKTTPNADYPYIKSFLEITERKGPIMVAEYLFGKKFLHEGASG</sequence>
<proteinExistence type="predicted"/>
<evidence type="ECO:0000313" key="1">
    <source>
        <dbReference type="EMBL" id="MFC5464512.1"/>
    </source>
</evidence>
<gene>
    <name evidence="1" type="ORF">ACFPM4_07075</name>
</gene>
<evidence type="ECO:0000313" key="2">
    <source>
        <dbReference type="Proteomes" id="UP001596147"/>
    </source>
</evidence>
<keyword evidence="2" id="KW-1185">Reference proteome</keyword>
<dbReference type="RefSeq" id="WP_382349448.1">
    <property type="nucleotide sequence ID" value="NZ_JBHSMC010000007.1"/>
</dbReference>
<dbReference type="InterPro" id="IPR026988">
    <property type="entry name" value="YaaC-like"/>
</dbReference>
<comment type="caution">
    <text evidence="1">The sequence shown here is derived from an EMBL/GenBank/DDBJ whole genome shotgun (WGS) entry which is preliminary data.</text>
</comment>
<reference evidence="2" key="1">
    <citation type="journal article" date="2019" name="Int. J. Syst. Evol. Microbiol.">
        <title>The Global Catalogue of Microorganisms (GCM) 10K type strain sequencing project: providing services to taxonomists for standard genome sequencing and annotation.</title>
        <authorList>
            <consortium name="The Broad Institute Genomics Platform"/>
            <consortium name="The Broad Institute Genome Sequencing Center for Infectious Disease"/>
            <person name="Wu L."/>
            <person name="Ma J."/>
        </authorList>
    </citation>
    <scope>NUCLEOTIDE SEQUENCE [LARGE SCALE GENOMIC DNA]</scope>
    <source>
        <strain evidence="2">CGMCC 1.12237</strain>
    </source>
</reference>
<protein>
    <submittedName>
        <fullName evidence="1">YaaC family protein</fullName>
    </submittedName>
</protein>
<dbReference type="Proteomes" id="UP001596147">
    <property type="component" value="Unassembled WGS sequence"/>
</dbReference>